<reference evidence="1 2" key="1">
    <citation type="submission" date="2019-02" db="EMBL/GenBank/DDBJ databases">
        <title>Deep-cultivation of Planctomycetes and their phenomic and genomic characterization uncovers novel biology.</title>
        <authorList>
            <person name="Wiegand S."/>
            <person name="Jogler M."/>
            <person name="Boedeker C."/>
            <person name="Pinto D."/>
            <person name="Vollmers J."/>
            <person name="Rivas-Marin E."/>
            <person name="Kohn T."/>
            <person name="Peeters S.H."/>
            <person name="Heuer A."/>
            <person name="Rast P."/>
            <person name="Oberbeckmann S."/>
            <person name="Bunk B."/>
            <person name="Jeske O."/>
            <person name="Meyerdierks A."/>
            <person name="Storesund J.E."/>
            <person name="Kallscheuer N."/>
            <person name="Luecker S."/>
            <person name="Lage O.M."/>
            <person name="Pohl T."/>
            <person name="Merkel B.J."/>
            <person name="Hornburger P."/>
            <person name="Mueller R.-W."/>
            <person name="Bruemmer F."/>
            <person name="Labrenz M."/>
            <person name="Spormann A.M."/>
            <person name="Op Den Camp H."/>
            <person name="Overmann J."/>
            <person name="Amann R."/>
            <person name="Jetten M.S.M."/>
            <person name="Mascher T."/>
            <person name="Medema M.H."/>
            <person name="Devos D.P."/>
            <person name="Kaster A.-K."/>
            <person name="Ovreas L."/>
            <person name="Rohde M."/>
            <person name="Galperin M.Y."/>
            <person name="Jogler C."/>
        </authorList>
    </citation>
    <scope>NUCLEOTIDE SEQUENCE [LARGE SCALE GENOMIC DNA]</scope>
    <source>
        <strain evidence="1 2">Pla52n</strain>
    </source>
</reference>
<sequence length="172" mass="18640">MYGPACSSGSTHCVSFTLNPARVSLCSSWPSLPPSQRMKAACHKKHEKPQELRPLMDRRLVSSAAPCCRDARMLCPHERTRLRWTAGCHSVLGSISNSDMSRSLSSGIIFSFLSELAEILLPPIDKCLRFGKSAGSNSSRVSRPKINAEVKCWQALGTSASLSKSAGSRMSA</sequence>
<evidence type="ECO:0000313" key="1">
    <source>
        <dbReference type="EMBL" id="TWT91536.1"/>
    </source>
</evidence>
<protein>
    <submittedName>
        <fullName evidence="1">Uncharacterized protein</fullName>
    </submittedName>
</protein>
<dbReference type="EMBL" id="SJPN01000015">
    <property type="protein sequence ID" value="TWT91536.1"/>
    <property type="molecule type" value="Genomic_DNA"/>
</dbReference>
<gene>
    <name evidence="1" type="ORF">Pla52n_65270</name>
</gene>
<dbReference type="AlphaFoldDB" id="A0A5C5ZWM3"/>
<name>A0A5C5ZWM3_9BACT</name>
<organism evidence="1 2">
    <name type="scientific">Stieleria varia</name>
    <dbReference type="NCBI Taxonomy" id="2528005"/>
    <lineage>
        <taxon>Bacteria</taxon>
        <taxon>Pseudomonadati</taxon>
        <taxon>Planctomycetota</taxon>
        <taxon>Planctomycetia</taxon>
        <taxon>Pirellulales</taxon>
        <taxon>Pirellulaceae</taxon>
        <taxon>Stieleria</taxon>
    </lineage>
</organism>
<proteinExistence type="predicted"/>
<keyword evidence="2" id="KW-1185">Reference proteome</keyword>
<comment type="caution">
    <text evidence="1">The sequence shown here is derived from an EMBL/GenBank/DDBJ whole genome shotgun (WGS) entry which is preliminary data.</text>
</comment>
<evidence type="ECO:0000313" key="2">
    <source>
        <dbReference type="Proteomes" id="UP000320176"/>
    </source>
</evidence>
<accession>A0A5C5ZWM3</accession>
<dbReference type="Proteomes" id="UP000320176">
    <property type="component" value="Unassembled WGS sequence"/>
</dbReference>